<dbReference type="InterPro" id="IPR005331">
    <property type="entry name" value="Sulfotransferase"/>
</dbReference>
<accession>A0A8S1EYB4</accession>
<sequence>MMYILRILILIFALALFAFHLKYLTIENENLIIFKSISASERASFVQPFGRVRPVYYVTPKYNLAGCIIPKSMSQLVTATMCYLYEPEAFLAGNQSMYDVHFLRDKRFEFLNSIPIFAYFLFCLDVTETTRSKYSMRPKKKDINIRRYAIIRDPFDRFLSFYLNKCIAENHCWDCNGDMRCVARRAYENLRAFRKAKPMKRVTRHKYEEFHAAPLSWYCDFNSDLSAYDIFVMGPKKEERVPALKKFGDLLYRQNVPHDQIKYIMDHALGGESTHSTFDDPKRKETELQLKTDPVVRKYLHRIYYYDYHIFELNRNVLDEEYR</sequence>
<dbReference type="EMBL" id="CADEPM010000003">
    <property type="protein sequence ID" value="CAB3403054.1"/>
    <property type="molecule type" value="Genomic_DNA"/>
</dbReference>
<gene>
    <name evidence="1" type="ORF">CBOVIS_LOCUS5577</name>
</gene>
<comment type="caution">
    <text evidence="1">The sequence shown here is derived from an EMBL/GenBank/DDBJ whole genome shotgun (WGS) entry which is preliminary data.</text>
</comment>
<dbReference type="GO" id="GO:0016020">
    <property type="term" value="C:membrane"/>
    <property type="evidence" value="ECO:0007669"/>
    <property type="project" value="InterPro"/>
</dbReference>
<keyword evidence="2" id="KW-1185">Reference proteome</keyword>
<dbReference type="GO" id="GO:0050650">
    <property type="term" value="P:chondroitin sulfate proteoglycan biosynthetic process"/>
    <property type="evidence" value="ECO:0007669"/>
    <property type="project" value="InterPro"/>
</dbReference>
<organism evidence="1 2">
    <name type="scientific">Caenorhabditis bovis</name>
    <dbReference type="NCBI Taxonomy" id="2654633"/>
    <lineage>
        <taxon>Eukaryota</taxon>
        <taxon>Metazoa</taxon>
        <taxon>Ecdysozoa</taxon>
        <taxon>Nematoda</taxon>
        <taxon>Chromadorea</taxon>
        <taxon>Rhabditida</taxon>
        <taxon>Rhabditina</taxon>
        <taxon>Rhabditomorpha</taxon>
        <taxon>Rhabditoidea</taxon>
        <taxon>Rhabditidae</taxon>
        <taxon>Peloderinae</taxon>
        <taxon>Caenorhabditis</taxon>
    </lineage>
</organism>
<name>A0A8S1EYB4_9PELO</name>
<evidence type="ECO:0000313" key="2">
    <source>
        <dbReference type="Proteomes" id="UP000494206"/>
    </source>
</evidence>
<dbReference type="Pfam" id="PF03567">
    <property type="entry name" value="Sulfotransfer_2"/>
    <property type="match status" value="1"/>
</dbReference>
<dbReference type="InterPro" id="IPR007669">
    <property type="entry name" value="Chst-1-like"/>
</dbReference>
<dbReference type="PANTHER" id="PTHR22900:SF9">
    <property type="entry name" value="CARBOHYDRATE SULFOTRANSFERASE-RELATED"/>
    <property type="match status" value="1"/>
</dbReference>
<dbReference type="Proteomes" id="UP000494206">
    <property type="component" value="Unassembled WGS sequence"/>
</dbReference>
<dbReference type="PANTHER" id="PTHR22900">
    <property type="entry name" value="PROTEIN CBG14245-RELATED"/>
    <property type="match status" value="1"/>
</dbReference>
<proteinExistence type="predicted"/>
<evidence type="ECO:0000313" key="1">
    <source>
        <dbReference type="EMBL" id="CAB3403054.1"/>
    </source>
</evidence>
<dbReference type="AlphaFoldDB" id="A0A8S1EYB4"/>
<reference evidence="1 2" key="1">
    <citation type="submission" date="2020-04" db="EMBL/GenBank/DDBJ databases">
        <authorList>
            <person name="Laetsch R D."/>
            <person name="Stevens L."/>
            <person name="Kumar S."/>
            <person name="Blaxter L. M."/>
        </authorList>
    </citation>
    <scope>NUCLEOTIDE SEQUENCE [LARGE SCALE GENOMIC DNA]</scope>
</reference>
<dbReference type="OrthoDB" id="408912at2759"/>
<protein>
    <recommendedName>
        <fullName evidence="3">Sulfotransferase domain-containing protein</fullName>
    </recommendedName>
</protein>
<evidence type="ECO:0008006" key="3">
    <source>
        <dbReference type="Google" id="ProtNLM"/>
    </source>
</evidence>
<dbReference type="GO" id="GO:1902884">
    <property type="term" value="P:positive regulation of response to oxidative stress"/>
    <property type="evidence" value="ECO:0007669"/>
    <property type="project" value="InterPro"/>
</dbReference>
<dbReference type="GO" id="GO:0047756">
    <property type="term" value="F:chondroitin 4-sulfotransferase activity"/>
    <property type="evidence" value="ECO:0007669"/>
    <property type="project" value="InterPro"/>
</dbReference>